<evidence type="ECO:0000256" key="2">
    <source>
        <dbReference type="ARBA" id="ARBA00005466"/>
    </source>
</evidence>
<dbReference type="InParanoid" id="F6H527"/>
<keyword evidence="4 8" id="KW-0732">Signal</keyword>
<dbReference type="PaxDb" id="29760-VIT_12s0028g01770.t01"/>
<dbReference type="PANTHER" id="PTHR32448">
    <property type="entry name" value="OS08G0158400 PROTEIN"/>
    <property type="match status" value="1"/>
</dbReference>
<dbReference type="FunFam" id="3.30.43.10:FF:000004">
    <property type="entry name" value="Berberine bridge enzyme-like 15"/>
    <property type="match status" value="1"/>
</dbReference>
<protein>
    <recommendedName>
        <fullName evidence="9">FAD-binding PCMH-type domain-containing protein</fullName>
    </recommendedName>
</protein>
<evidence type="ECO:0000259" key="9">
    <source>
        <dbReference type="PROSITE" id="PS51387"/>
    </source>
</evidence>
<reference evidence="11" key="1">
    <citation type="journal article" date="2007" name="Nature">
        <title>The grapevine genome sequence suggests ancestral hexaploidization in major angiosperm phyla.</title>
        <authorList>
            <consortium name="The French-Italian Public Consortium for Grapevine Genome Characterization."/>
            <person name="Jaillon O."/>
            <person name="Aury J.-M."/>
            <person name="Noel B."/>
            <person name="Policriti A."/>
            <person name="Clepet C."/>
            <person name="Casagrande A."/>
            <person name="Choisne N."/>
            <person name="Aubourg S."/>
            <person name="Vitulo N."/>
            <person name="Jubin C."/>
            <person name="Vezzi A."/>
            <person name="Legeai F."/>
            <person name="Hugueney P."/>
            <person name="Dasilva C."/>
            <person name="Horner D."/>
            <person name="Mica E."/>
            <person name="Jublot D."/>
            <person name="Poulain J."/>
            <person name="Bruyere C."/>
            <person name="Billault A."/>
            <person name="Segurens B."/>
            <person name="Gouyvenoux M."/>
            <person name="Ugarte E."/>
            <person name="Cattonaro F."/>
            <person name="Anthouard V."/>
            <person name="Vico V."/>
            <person name="Del Fabbro C."/>
            <person name="Alaux M."/>
            <person name="Di Gaspero G."/>
            <person name="Dumas V."/>
            <person name="Felice N."/>
            <person name="Paillard S."/>
            <person name="Juman I."/>
            <person name="Moroldo M."/>
            <person name="Scalabrin S."/>
            <person name="Canaguier A."/>
            <person name="Le Clainche I."/>
            <person name="Malacrida G."/>
            <person name="Durand E."/>
            <person name="Pesole G."/>
            <person name="Laucou V."/>
            <person name="Chatelet P."/>
            <person name="Merdinoglu D."/>
            <person name="Delledonne M."/>
            <person name="Pezzotti M."/>
            <person name="Lecharny A."/>
            <person name="Scarpelli C."/>
            <person name="Artiguenave F."/>
            <person name="Pe M.E."/>
            <person name="Valle G."/>
            <person name="Morgante M."/>
            <person name="Caboche M."/>
            <person name="Adam-Blondon A.-F."/>
            <person name="Weissenbach J."/>
            <person name="Quetier F."/>
            <person name="Wincker P."/>
        </authorList>
    </citation>
    <scope>NUCLEOTIDE SEQUENCE [LARGE SCALE GENOMIC DNA]</scope>
    <source>
        <strain evidence="11">cv. Pinot noir / PN40024</strain>
    </source>
</reference>
<keyword evidence="6" id="KW-1015">Disulfide bond</keyword>
<dbReference type="InterPro" id="IPR016166">
    <property type="entry name" value="FAD-bd_PCMH"/>
</dbReference>
<sequence>MGSSSSAETYILVFTLLFSSVSWAASSSVHQNFLQCLTLNSNSSTPITKVLYTPKNSSYETVLDFSIQNLRFTSSCTPKPQIIVTPLHVSHIQAAVICSKKYGLQIRARSGGHDYEGLSYVSEVPFIIVDLLELRSINVDVEDGSAWVEAGATLGEVYYSIANKTAIHGFPAGICPTVGVGGHLSGGGYGTLLRKYGLAADNIIDAYIVDSNGTLLNRESMGEDLFWAIRGGGGASFGIIVSWKIKLVPVPSTVTVFRVTRTLEQDAEKILLKWQQVADKLHEDLFIRVYVQAVNGSQEGERTISSTYESLFLGNTSGLLSLMNESFPELGLAADDCNETSWIESVLYFAGFSGQPLDVLLNRSQTSKNYFKNKSDFLKEPIPETGLQGIWKLFYQVKNATALMIISPYGGRMNEIPETETPFPHRKGSLYSIQYVVAWLEEGKKVSKRHIDWARKLHKYMAPYVSKSPRAAYLNYRDLDLGRNKNGNTSYAQASIWGLKYYKINFNRLVQVKTKVDPSNFFRNEQSIPPLSSWKIIFPFLKKLFFELLLKWCMVYFLQNFGKSMHSFLE</sequence>
<evidence type="ECO:0000313" key="10">
    <source>
        <dbReference type="EMBL" id="CCB47395.1"/>
    </source>
</evidence>
<comment type="similarity">
    <text evidence="2">Belongs to the oxygen-dependent FAD-linked oxidoreductase family.</text>
</comment>
<keyword evidence="7" id="KW-0325">Glycoprotein</keyword>
<evidence type="ECO:0000256" key="8">
    <source>
        <dbReference type="SAM" id="SignalP"/>
    </source>
</evidence>
<keyword evidence="5" id="KW-0274">FAD</keyword>
<dbReference type="HOGENOM" id="CLU_018354_6_0_1"/>
<dbReference type="GO" id="GO:0071949">
    <property type="term" value="F:FAD binding"/>
    <property type="evidence" value="ECO:0007669"/>
    <property type="project" value="InterPro"/>
</dbReference>
<dbReference type="Proteomes" id="UP000009183">
    <property type="component" value="Chromosome 12"/>
</dbReference>
<gene>
    <name evidence="10" type="ordered locus">VIT_12s0028g01770</name>
</gene>
<evidence type="ECO:0000256" key="5">
    <source>
        <dbReference type="ARBA" id="ARBA00022827"/>
    </source>
</evidence>
<keyword evidence="3" id="KW-0285">Flavoprotein</keyword>
<dbReference type="SMR" id="F6H527"/>
<dbReference type="GO" id="GO:0016491">
    <property type="term" value="F:oxidoreductase activity"/>
    <property type="evidence" value="ECO:0007669"/>
    <property type="project" value="InterPro"/>
</dbReference>
<name>F6H527_VITVI</name>
<proteinExistence type="inferred from homology"/>
<organism evidence="10 11">
    <name type="scientific">Vitis vinifera</name>
    <name type="common">Grape</name>
    <dbReference type="NCBI Taxonomy" id="29760"/>
    <lineage>
        <taxon>Eukaryota</taxon>
        <taxon>Viridiplantae</taxon>
        <taxon>Streptophyta</taxon>
        <taxon>Embryophyta</taxon>
        <taxon>Tracheophyta</taxon>
        <taxon>Spermatophyta</taxon>
        <taxon>Magnoliopsida</taxon>
        <taxon>eudicotyledons</taxon>
        <taxon>Gunneridae</taxon>
        <taxon>Pentapetalae</taxon>
        <taxon>rosids</taxon>
        <taxon>Vitales</taxon>
        <taxon>Vitaceae</taxon>
        <taxon>Viteae</taxon>
        <taxon>Vitis</taxon>
    </lineage>
</organism>
<accession>F6H527</accession>
<evidence type="ECO:0000256" key="7">
    <source>
        <dbReference type="ARBA" id="ARBA00023180"/>
    </source>
</evidence>
<dbReference type="FunCoup" id="F6H527">
    <property type="interactions" value="18"/>
</dbReference>
<dbReference type="EMBL" id="FN595235">
    <property type="protein sequence ID" value="CCB47395.1"/>
    <property type="molecule type" value="Genomic_DNA"/>
</dbReference>
<dbReference type="eggNOG" id="ENOG502QVGN">
    <property type="taxonomic scope" value="Eukaryota"/>
</dbReference>
<dbReference type="Pfam" id="PF08031">
    <property type="entry name" value="BBE"/>
    <property type="match status" value="1"/>
</dbReference>
<evidence type="ECO:0000256" key="4">
    <source>
        <dbReference type="ARBA" id="ARBA00022729"/>
    </source>
</evidence>
<dbReference type="InterPro" id="IPR016167">
    <property type="entry name" value="FAD-bd_PCMH_sub1"/>
</dbReference>
<evidence type="ECO:0000256" key="6">
    <source>
        <dbReference type="ARBA" id="ARBA00023157"/>
    </source>
</evidence>
<evidence type="ECO:0000256" key="1">
    <source>
        <dbReference type="ARBA" id="ARBA00001974"/>
    </source>
</evidence>
<keyword evidence="11" id="KW-1185">Reference proteome</keyword>
<feature type="signal peptide" evidence="8">
    <location>
        <begin position="1"/>
        <end position="24"/>
    </location>
</feature>
<dbReference type="Gene3D" id="3.30.43.10">
    <property type="entry name" value="Uridine Diphospho-n-acetylenolpyruvylglucosamine Reductase, domain 2"/>
    <property type="match status" value="1"/>
</dbReference>
<dbReference type="InterPro" id="IPR012951">
    <property type="entry name" value="BBE"/>
</dbReference>
<dbReference type="InterPro" id="IPR016169">
    <property type="entry name" value="FAD-bd_PCMH_sub2"/>
</dbReference>
<dbReference type="STRING" id="29760.F6H527"/>
<evidence type="ECO:0000313" key="11">
    <source>
        <dbReference type="Proteomes" id="UP000009183"/>
    </source>
</evidence>
<feature type="chain" id="PRO_5003335358" description="FAD-binding PCMH-type domain-containing protein" evidence="8">
    <location>
        <begin position="25"/>
        <end position="570"/>
    </location>
</feature>
<dbReference type="SUPFAM" id="SSF56176">
    <property type="entry name" value="FAD-binding/transporter-associated domain-like"/>
    <property type="match status" value="1"/>
</dbReference>
<comment type="cofactor">
    <cofactor evidence="1">
        <name>FAD</name>
        <dbReference type="ChEBI" id="CHEBI:57692"/>
    </cofactor>
</comment>
<dbReference type="AlphaFoldDB" id="F6H527"/>
<dbReference type="PROSITE" id="PS51387">
    <property type="entry name" value="FAD_PCMH"/>
    <property type="match status" value="1"/>
</dbReference>
<dbReference type="InterPro" id="IPR036318">
    <property type="entry name" value="FAD-bd_PCMH-like_sf"/>
</dbReference>
<dbReference type="Pfam" id="PF01565">
    <property type="entry name" value="FAD_binding_4"/>
    <property type="match status" value="1"/>
</dbReference>
<dbReference type="Gene3D" id="3.40.462.20">
    <property type="match status" value="1"/>
</dbReference>
<feature type="domain" description="FAD-binding PCMH-type" evidence="9">
    <location>
        <begin position="76"/>
        <end position="250"/>
    </location>
</feature>
<dbReference type="OrthoDB" id="407275at2759"/>
<dbReference type="InterPro" id="IPR006094">
    <property type="entry name" value="Oxid_FAD_bind_N"/>
</dbReference>
<dbReference type="Gene3D" id="3.30.465.10">
    <property type="match status" value="1"/>
</dbReference>
<evidence type="ECO:0000256" key="3">
    <source>
        <dbReference type="ARBA" id="ARBA00022630"/>
    </source>
</evidence>